<dbReference type="GO" id="GO:0009696">
    <property type="term" value="P:salicylic acid metabolic process"/>
    <property type="evidence" value="ECO:0007669"/>
    <property type="project" value="TreeGrafter"/>
</dbReference>
<sequence length="246" mass="26701">MTGKPPFVLVHGGRHGGWAWRRVATPLRRAGHDVHTPTLTGLGERAHLLGPAIGLDTHIADLVAVFEYEDLADVVLVAHSYGGAVACGAMEQVADRVRSLVLVDAHMPESGQSVLDLVGPERAAALRQRVKEQGEGWFVPVSDASWWGLTDPGDIAWVNTKITAQPMKTYEDPAPSTERARASAYTFIECSRSRLPADERAWQRSRCQDSATRRYRVVEGSHDVMVDAPEALVALLLEAQDPPGAG</sequence>
<dbReference type="GO" id="GO:0080032">
    <property type="term" value="F:methyl jasmonate esterase activity"/>
    <property type="evidence" value="ECO:0007669"/>
    <property type="project" value="TreeGrafter"/>
</dbReference>
<dbReference type="GO" id="GO:0009694">
    <property type="term" value="P:jasmonic acid metabolic process"/>
    <property type="evidence" value="ECO:0007669"/>
    <property type="project" value="TreeGrafter"/>
</dbReference>
<dbReference type="GO" id="GO:0080031">
    <property type="term" value="F:methyl salicylate esterase activity"/>
    <property type="evidence" value="ECO:0007669"/>
    <property type="project" value="TreeGrafter"/>
</dbReference>
<evidence type="ECO:0000313" key="3">
    <source>
        <dbReference type="Proteomes" id="UP000249341"/>
    </source>
</evidence>
<dbReference type="AlphaFoldDB" id="A0A327Z1Y2"/>
<name>A0A327Z1Y2_9ACTN</name>
<dbReference type="InterPro" id="IPR029058">
    <property type="entry name" value="AB_hydrolase_fold"/>
</dbReference>
<proteinExistence type="predicted"/>
<feature type="domain" description="AB hydrolase-1" evidence="1">
    <location>
        <begin position="7"/>
        <end position="234"/>
    </location>
</feature>
<dbReference type="EMBL" id="QLMJ01000019">
    <property type="protein sequence ID" value="RAK28760.1"/>
    <property type="molecule type" value="Genomic_DNA"/>
</dbReference>
<dbReference type="PANTHER" id="PTHR10992:SF872">
    <property type="entry name" value="METHYLESTERASE 11, CHLOROPLASTIC-RELATED"/>
    <property type="match status" value="1"/>
</dbReference>
<keyword evidence="3" id="KW-1185">Reference proteome</keyword>
<reference evidence="2 3" key="1">
    <citation type="submission" date="2018-06" db="EMBL/GenBank/DDBJ databases">
        <title>Genomic Encyclopedia of Type Strains, Phase III (KMG-III): the genomes of soil and plant-associated and newly described type strains.</title>
        <authorList>
            <person name="Whitman W."/>
        </authorList>
    </citation>
    <scope>NUCLEOTIDE SEQUENCE [LARGE SCALE GENOMIC DNA]</scope>
    <source>
        <strain evidence="2 3">CGMCC 4.7090</strain>
    </source>
</reference>
<protein>
    <submittedName>
        <fullName evidence="2">Pimeloyl-ACP methyl ester carboxylesterase</fullName>
    </submittedName>
</protein>
<dbReference type="PANTHER" id="PTHR10992">
    <property type="entry name" value="METHYLESTERASE FAMILY MEMBER"/>
    <property type="match status" value="1"/>
</dbReference>
<dbReference type="Pfam" id="PF12697">
    <property type="entry name" value="Abhydrolase_6"/>
    <property type="match status" value="1"/>
</dbReference>
<dbReference type="Gene3D" id="3.40.50.1820">
    <property type="entry name" value="alpha/beta hydrolase"/>
    <property type="match status" value="1"/>
</dbReference>
<organism evidence="2 3">
    <name type="scientific">Actinoplanes lutulentus</name>
    <dbReference type="NCBI Taxonomy" id="1287878"/>
    <lineage>
        <taxon>Bacteria</taxon>
        <taxon>Bacillati</taxon>
        <taxon>Actinomycetota</taxon>
        <taxon>Actinomycetes</taxon>
        <taxon>Micromonosporales</taxon>
        <taxon>Micromonosporaceae</taxon>
        <taxon>Actinoplanes</taxon>
    </lineage>
</organism>
<dbReference type="SUPFAM" id="SSF53474">
    <property type="entry name" value="alpha/beta-Hydrolases"/>
    <property type="match status" value="1"/>
</dbReference>
<dbReference type="RefSeq" id="WP_220091496.1">
    <property type="nucleotide sequence ID" value="NZ_JACHWI010000006.1"/>
</dbReference>
<dbReference type="Proteomes" id="UP000249341">
    <property type="component" value="Unassembled WGS sequence"/>
</dbReference>
<dbReference type="GO" id="GO:0080030">
    <property type="term" value="F:methyl indole-3-acetate esterase activity"/>
    <property type="evidence" value="ECO:0007669"/>
    <property type="project" value="TreeGrafter"/>
</dbReference>
<comment type="caution">
    <text evidence="2">The sequence shown here is derived from an EMBL/GenBank/DDBJ whole genome shotgun (WGS) entry which is preliminary data.</text>
</comment>
<dbReference type="InterPro" id="IPR000073">
    <property type="entry name" value="AB_hydrolase_1"/>
</dbReference>
<evidence type="ECO:0000259" key="1">
    <source>
        <dbReference type="Pfam" id="PF12697"/>
    </source>
</evidence>
<evidence type="ECO:0000313" key="2">
    <source>
        <dbReference type="EMBL" id="RAK28760.1"/>
    </source>
</evidence>
<gene>
    <name evidence="2" type="ORF">B0I29_11997</name>
</gene>
<accession>A0A327Z1Y2</accession>
<dbReference type="InterPro" id="IPR045889">
    <property type="entry name" value="MES/HNL"/>
</dbReference>